<keyword evidence="6" id="KW-1133">Transmembrane helix</keyword>
<evidence type="ECO:0000256" key="3">
    <source>
        <dbReference type="ARBA" id="ARBA00023136"/>
    </source>
</evidence>
<dbReference type="SUPFAM" id="SSF110296">
    <property type="entry name" value="Oligoxyloglucan reducing end-specific cellobiohydrolase"/>
    <property type="match status" value="3"/>
</dbReference>
<dbReference type="Gene3D" id="3.30.60.270">
    <property type="match status" value="3"/>
</dbReference>
<proteinExistence type="predicted"/>
<accession>A0A137P2M6</accession>
<feature type="domain" description="VPS10" evidence="7">
    <location>
        <begin position="732"/>
        <end position="1386"/>
    </location>
</feature>
<evidence type="ECO:0000313" key="8">
    <source>
        <dbReference type="EMBL" id="KXN69283.1"/>
    </source>
</evidence>
<evidence type="ECO:0000256" key="4">
    <source>
        <dbReference type="ARBA" id="ARBA00023180"/>
    </source>
</evidence>
<dbReference type="OMA" id="ATMSEFI"/>
<dbReference type="InterPro" id="IPR015943">
    <property type="entry name" value="WD40/YVTN_repeat-like_dom_sf"/>
</dbReference>
<reference evidence="8 9" key="1">
    <citation type="journal article" date="2015" name="Genome Biol. Evol.">
        <title>Phylogenomic analyses indicate that early fungi evolved digesting cell walls of algal ancestors of land plants.</title>
        <authorList>
            <person name="Chang Y."/>
            <person name="Wang S."/>
            <person name="Sekimoto S."/>
            <person name="Aerts A.L."/>
            <person name="Choi C."/>
            <person name="Clum A."/>
            <person name="LaButti K.M."/>
            <person name="Lindquist E.A."/>
            <person name="Yee Ngan C."/>
            <person name="Ohm R.A."/>
            <person name="Salamov A.A."/>
            <person name="Grigoriev I.V."/>
            <person name="Spatafora J.W."/>
            <person name="Berbee M.L."/>
        </authorList>
    </citation>
    <scope>NUCLEOTIDE SEQUENCE [LARGE SCALE GENOMIC DNA]</scope>
    <source>
        <strain evidence="8 9">NRRL 28638</strain>
    </source>
</reference>
<keyword evidence="6" id="KW-0812">Transmembrane</keyword>
<comment type="subcellular location">
    <subcellularLocation>
        <location evidence="1">Membrane</location>
    </subcellularLocation>
</comment>
<dbReference type="InterPro" id="IPR031778">
    <property type="entry name" value="Sortilin_N"/>
</dbReference>
<keyword evidence="3 6" id="KW-0472">Membrane</keyword>
<keyword evidence="8" id="KW-0378">Hydrolase</keyword>
<feature type="domain" description="VPS10" evidence="7">
    <location>
        <begin position="50"/>
        <end position="702"/>
    </location>
</feature>
<dbReference type="GO" id="GO:0005829">
    <property type="term" value="C:cytosol"/>
    <property type="evidence" value="ECO:0007669"/>
    <property type="project" value="GOC"/>
</dbReference>
<dbReference type="STRING" id="796925.A0A137P2M6"/>
<dbReference type="Pfam" id="PF15902">
    <property type="entry name" value="Sortilin-Vps10"/>
    <property type="match status" value="3"/>
</dbReference>
<dbReference type="InterPro" id="IPR031777">
    <property type="entry name" value="Sortilin_C"/>
</dbReference>
<dbReference type="InterPro" id="IPR006581">
    <property type="entry name" value="VPS10"/>
</dbReference>
<dbReference type="GO" id="GO:0006895">
    <property type="term" value="P:Golgi to endosome transport"/>
    <property type="evidence" value="ECO:0007669"/>
    <property type="project" value="TreeGrafter"/>
</dbReference>
<organism evidence="8 9">
    <name type="scientific">Conidiobolus coronatus (strain ATCC 28846 / CBS 209.66 / NRRL 28638)</name>
    <name type="common">Delacroixia coronata</name>
    <dbReference type="NCBI Taxonomy" id="796925"/>
    <lineage>
        <taxon>Eukaryota</taxon>
        <taxon>Fungi</taxon>
        <taxon>Fungi incertae sedis</taxon>
        <taxon>Zoopagomycota</taxon>
        <taxon>Entomophthoromycotina</taxon>
        <taxon>Entomophthoromycetes</taxon>
        <taxon>Entomophthorales</taxon>
        <taxon>Ancylistaceae</taxon>
        <taxon>Conidiobolus</taxon>
    </lineage>
</organism>
<evidence type="ECO:0000256" key="2">
    <source>
        <dbReference type="ARBA" id="ARBA00022737"/>
    </source>
</evidence>
<dbReference type="Gene3D" id="2.10.70.80">
    <property type="match status" value="3"/>
</dbReference>
<sequence length="2181" mass="243894">MMITNIFQYFKVIGIWYILISFAFAGDINIHSSDFDKNPSKFIYFDKTDTLLYLESSTKKLFISEDEGKSWKKVSEIEEGKADGVYKHPFDSSRAIVTTSENAHYTTEDKGKTWKKFETDYSPSWDSSVFSFHAQRPGFVIYIASDCSNSDGTCVDKAYYTEDFFKTNPKLLLSNISTCVWGRSTAQLTSVPNQSIFCIWGGDSKNKDAASIIKDSKLVHSENFFQNDKTLIDFDFDGVPDGGVIGVTISEKFIIAAVKRDVSSEELTLFVSQEGKVWAEAHIPDHKSLKHNAFTVLESTPSSLALDVVFNSSDKFGTLYLSNSNGTYFTTSLSHTNRDSSGIVDAERIPGTLGTTVANVVSNWEEIQRTNPNLDKKLHTQITYNNGAKWNYLPSPEKDCNGKSYACKDSKNKEKECSLHLHSITVPHNLGRMFSASSTPGILIGVGSVGSHLEPYDEGDTFISRDNGGTWNCAREGPHKYSLLDMGNTIALVKDTKKTDKLVYSSDFGNSWKEKDLGVNVRPLFLTTQSDSTSQIALLLGQKDDKKHVLIQLDFSKLFDRKCDINKDKPQDSKDLELWKPKYSSSDSKSCVMGSETEYYRRKKDADCYIGDKFGTPITKSTECPCTEEDYECDYEFIENKDGKCVLKGKELIPKGSCLNGEKKYFGSSGYRLIPGNTCNMDNKGSKIMDEPVEKDCSEGIQQGNGTTHQIYNVRTQMQYNILSHFYFNSSEALLILTHKGEVFSSLDGGLSWDIKFTKDVLSIHSHPYAEERAYILLKGTGMMVTNNRGSTFEEVKLPELPNNLKLNQLEFNSVYKDHIIFIGSNACPNCVAKAYLSTDNGKNWKQMIDYAHQCAFGKESFSGKSGTVFCSRFIPKDSKADQSALENNRQSPDVKLELVTIKDGRTNKLLDNIGDFNIVSDYLLVYQKSDQANLLVSKDGVEFTKTIFPPDLVLNHDSFTILDSYIGGDRIPLTLLKVPVIGQDKPTFGDSSYPIGSLFISNFNATSYSLSLPNIRSNSKGLVDAESVYGLTGALIANQMIAITADGEAKSKSSISFDNGGSWYPIAPPKKDINGKEYECLKDKCSLHLHTFFDKKQTMGSFGTPNSQGYVIGVGNVGQHLLSYEDSSTFFSKDGGVSWKEIRSAESLYAIGDSGSILILVDDEGPTKDIVYSIDGGSTWNTHNFIRDPVRVASLITAPTGQSLKFTIIGFGVQGKSSKNAGSFKNELITIDFSKVLSSECKMDSSSSKSDFEEWTPSRPTLKYEKDGNPTVGETTCLLGEKSIYHRKKPDRLCYLGNSTQLLHKESKTCECTELDYECDVGYWRSDMNHGDCVLFGKDPLRPTDCKIGNKYKSNSGYRKISSSTCKGGIDLTKSVERECTQINGVNTKIKKFDSALSEYFFFRESQTLVAHLENGKVFMSQNEGFTWSNPFEGKIDKVAAVFHHSFIDDSAYFLTTSKTHYFTHDELRTSTAMNTPTEPNTMDIPAFAFHPEESSWLIFHGMQNCESKSSNDCHVEAFASQNNGETWKSIGKYVRNCQWARTKKFNHPSKQAIYCEKYKQQTGNQRNFAGVNLNLLESDSLFDSSSLLFENISGLSIFHEYLVVATPGEKYGTIELQTSTDGKNFSPAKYPPNVGIAHQGFTVLESNTHSLFLHITTNANIKEESGIILTSNSNGTHFITSLDNVNRDSQGLVDFEKMAGIEGIAIANQISNPDELKLTKNKKIISKITFNNGANWRLLSIPSRDIDGNYYSCKGDNCGLHLHSFTRLSDPENIFSSTSSVGIMIGVGNVGEKLLDYNSADTFLTRDAGLTWSQIRKGPHRFEFGDQGAVMLLVDDTKAVDSIIYTFDQGLTFQSIKLDPQSKTKYRITEVTTEPQSTSQKFVLFGYSESNSSELIAFHLDFSGLHDRQCISDINYSNTDFEKWTPSSKTGNSCLFGKQVEYYRRIRDRKCYIGKKFQDPPKTIVKCTCTMEDFECDYNFERNSEGKCELIQGTLPLKTTCDKNEQVYTISSGYIKLPISECEGGYDYSRRQEVWCPGKGGLSGWAIFFIVLFSLLALGFFSYVIVKQNRVPLKWSSVSRTLTPYLCFIPMVVMSLMPSRGPGGFIQKLKNKIRGSQGYVPVAQYDYEDEENSSVLGLQLEDYNVGYVDEDPFETVSDEDDELREFEIADNPDDENSLI</sequence>
<dbReference type="GO" id="GO:0006896">
    <property type="term" value="P:Golgi to vacuole transport"/>
    <property type="evidence" value="ECO:0007669"/>
    <property type="project" value="TreeGrafter"/>
</dbReference>
<dbReference type="Pfam" id="PF15901">
    <property type="entry name" value="Sortilin_C"/>
    <property type="match status" value="3"/>
</dbReference>
<feature type="region of interest" description="Disordered" evidence="5">
    <location>
        <begin position="2156"/>
        <end position="2181"/>
    </location>
</feature>
<dbReference type="GO" id="GO:0006623">
    <property type="term" value="P:protein targeting to vacuole"/>
    <property type="evidence" value="ECO:0007669"/>
    <property type="project" value="TreeGrafter"/>
</dbReference>
<dbReference type="Proteomes" id="UP000070444">
    <property type="component" value="Unassembled WGS sequence"/>
</dbReference>
<name>A0A137P2M6_CONC2</name>
<feature type="domain" description="VPS10" evidence="7">
    <location>
        <begin position="1408"/>
        <end position="2043"/>
    </location>
</feature>
<dbReference type="GO" id="GO:0016787">
    <property type="term" value="F:hydrolase activity"/>
    <property type="evidence" value="ECO:0007669"/>
    <property type="project" value="UniProtKB-KW"/>
</dbReference>
<protein>
    <submittedName>
        <fullName evidence="8">Oligoxyloglucan reducing end-specific cellobiohydrolase</fullName>
    </submittedName>
</protein>
<dbReference type="CDD" id="cd15482">
    <property type="entry name" value="Sialidase_non-viral"/>
    <property type="match status" value="1"/>
</dbReference>
<evidence type="ECO:0000313" key="9">
    <source>
        <dbReference type="Proteomes" id="UP000070444"/>
    </source>
</evidence>
<gene>
    <name evidence="8" type="ORF">CONCODRAFT_59494</name>
</gene>
<feature type="transmembrane region" description="Helical" evidence="6">
    <location>
        <begin position="2047"/>
        <end position="2068"/>
    </location>
</feature>
<keyword evidence="4" id="KW-0325">Glycoprotein</keyword>
<evidence type="ECO:0000256" key="5">
    <source>
        <dbReference type="SAM" id="MobiDB-lite"/>
    </source>
</evidence>
<dbReference type="PANTHER" id="PTHR12106">
    <property type="entry name" value="SORTILIN RELATED"/>
    <property type="match status" value="1"/>
</dbReference>
<evidence type="ECO:0000256" key="1">
    <source>
        <dbReference type="ARBA" id="ARBA00004370"/>
    </source>
</evidence>
<dbReference type="SMART" id="SM00602">
    <property type="entry name" value="VPS10"/>
    <property type="match status" value="3"/>
</dbReference>
<dbReference type="OrthoDB" id="443634at2759"/>
<dbReference type="InterPro" id="IPR050310">
    <property type="entry name" value="VPS10-sortilin"/>
</dbReference>
<keyword evidence="2" id="KW-0677">Repeat</keyword>
<dbReference type="PANTHER" id="PTHR12106:SF27">
    <property type="entry name" value="SORTILIN-RELATED RECEPTOR"/>
    <property type="match status" value="1"/>
</dbReference>
<dbReference type="GO" id="GO:0005794">
    <property type="term" value="C:Golgi apparatus"/>
    <property type="evidence" value="ECO:0007669"/>
    <property type="project" value="TreeGrafter"/>
</dbReference>
<dbReference type="Gene3D" id="2.130.10.10">
    <property type="entry name" value="YVTN repeat-like/Quinoprotein amine dehydrogenase"/>
    <property type="match status" value="2"/>
</dbReference>
<evidence type="ECO:0000256" key="6">
    <source>
        <dbReference type="SAM" id="Phobius"/>
    </source>
</evidence>
<dbReference type="FunFam" id="3.30.60.270:FF:000005">
    <property type="entry name" value="Sortilin"/>
    <property type="match status" value="1"/>
</dbReference>
<dbReference type="EMBL" id="KQ964540">
    <property type="protein sequence ID" value="KXN69283.1"/>
    <property type="molecule type" value="Genomic_DNA"/>
</dbReference>
<dbReference type="GO" id="GO:0016020">
    <property type="term" value="C:membrane"/>
    <property type="evidence" value="ECO:0007669"/>
    <property type="project" value="UniProtKB-SubCell"/>
</dbReference>
<evidence type="ECO:0000259" key="7">
    <source>
        <dbReference type="SMART" id="SM00602"/>
    </source>
</evidence>
<keyword evidence="9" id="KW-1185">Reference proteome</keyword>